<dbReference type="AlphaFoldDB" id="A0A0M3KKJ4"/>
<organism evidence="4">
    <name type="scientific">Anisakis simplex</name>
    <name type="common">Herring worm</name>
    <dbReference type="NCBI Taxonomy" id="6269"/>
    <lineage>
        <taxon>Eukaryota</taxon>
        <taxon>Metazoa</taxon>
        <taxon>Ecdysozoa</taxon>
        <taxon>Nematoda</taxon>
        <taxon>Chromadorea</taxon>
        <taxon>Rhabditida</taxon>
        <taxon>Spirurina</taxon>
        <taxon>Ascaridomorpha</taxon>
        <taxon>Ascaridoidea</taxon>
        <taxon>Anisakidae</taxon>
        <taxon>Anisakis</taxon>
        <taxon>Anisakis simplex complex</taxon>
    </lineage>
</organism>
<evidence type="ECO:0000313" key="2">
    <source>
        <dbReference type="EMBL" id="VDK80799.1"/>
    </source>
</evidence>
<sequence>MSLLLYSVISRPVREKDKSKKYAEIRGDSSDSDDESEAPRVSNAASEQQVNLPGTPGFYVDWLVDMLSGYILREVEIVLQETTG</sequence>
<reference evidence="2 3" key="2">
    <citation type="submission" date="2018-11" db="EMBL/GenBank/DDBJ databases">
        <authorList>
            <consortium name="Pathogen Informatics"/>
        </authorList>
    </citation>
    <scope>NUCLEOTIDE SEQUENCE [LARGE SCALE GENOMIC DNA]</scope>
</reference>
<evidence type="ECO:0000313" key="3">
    <source>
        <dbReference type="Proteomes" id="UP000267096"/>
    </source>
</evidence>
<gene>
    <name evidence="2" type="ORF">ASIM_LOCUS20892</name>
</gene>
<proteinExistence type="predicted"/>
<name>A0A0M3KKJ4_ANISI</name>
<evidence type="ECO:0000256" key="1">
    <source>
        <dbReference type="SAM" id="MobiDB-lite"/>
    </source>
</evidence>
<accession>A0A0M3KKJ4</accession>
<dbReference type="EMBL" id="UYRR01041239">
    <property type="protein sequence ID" value="VDK80799.1"/>
    <property type="molecule type" value="Genomic_DNA"/>
</dbReference>
<keyword evidence="3" id="KW-1185">Reference proteome</keyword>
<protein>
    <submittedName>
        <fullName evidence="2 4">Uncharacterized protein</fullName>
    </submittedName>
</protein>
<dbReference type="Proteomes" id="UP000267096">
    <property type="component" value="Unassembled WGS sequence"/>
</dbReference>
<evidence type="ECO:0000313" key="4">
    <source>
        <dbReference type="WBParaSite" id="ASIM_0002152501-mRNA-1"/>
    </source>
</evidence>
<feature type="compositionally biased region" description="Basic and acidic residues" evidence="1">
    <location>
        <begin position="17"/>
        <end position="29"/>
    </location>
</feature>
<reference evidence="4" key="1">
    <citation type="submission" date="2017-02" db="UniProtKB">
        <authorList>
            <consortium name="WormBaseParasite"/>
        </authorList>
    </citation>
    <scope>IDENTIFICATION</scope>
</reference>
<feature type="region of interest" description="Disordered" evidence="1">
    <location>
        <begin position="17"/>
        <end position="49"/>
    </location>
</feature>
<dbReference type="WBParaSite" id="ASIM_0002152501-mRNA-1">
    <property type="protein sequence ID" value="ASIM_0002152501-mRNA-1"/>
    <property type="gene ID" value="ASIM_0002152501"/>
</dbReference>